<comment type="caution">
    <text evidence="2">The sequence shown here is derived from an EMBL/GenBank/DDBJ whole genome shotgun (WGS) entry which is preliminary data.</text>
</comment>
<organism evidence="2 3">
    <name type="scientific">Sulfobacillus harzensis</name>
    <dbReference type="NCBI Taxonomy" id="2729629"/>
    <lineage>
        <taxon>Bacteria</taxon>
        <taxon>Bacillati</taxon>
        <taxon>Bacillota</taxon>
        <taxon>Clostridia</taxon>
        <taxon>Eubacteriales</taxon>
        <taxon>Clostridiales Family XVII. Incertae Sedis</taxon>
        <taxon>Sulfobacillus</taxon>
    </lineage>
</organism>
<protein>
    <submittedName>
        <fullName evidence="2">Uncharacterized protein</fullName>
    </submittedName>
</protein>
<proteinExistence type="predicted"/>
<dbReference type="RefSeq" id="WP_169095455.1">
    <property type="nucleotide sequence ID" value="NZ_JABBVZ010000001.1"/>
</dbReference>
<gene>
    <name evidence="2" type="ORF">HIJ39_00155</name>
</gene>
<sequence length="129" mass="14446">MDRIDASQKHVFTLPEGSWTLKRLGMLDEQRVAGQATLMLGCPFDEAPLRSREIAWMWATITVATVDEPKNWDWNAQPDTTVLETLYTQYIEWDRSFRRPVDGDAGVTRGDAGAEPPLLVSPAVPDSAE</sequence>
<dbReference type="EMBL" id="JABBVZ010000001">
    <property type="protein sequence ID" value="NMP20773.1"/>
    <property type="molecule type" value="Genomic_DNA"/>
</dbReference>
<reference evidence="2 3" key="1">
    <citation type="submission" date="2020-04" db="EMBL/GenBank/DDBJ databases">
        <authorList>
            <person name="Zhang R."/>
            <person name="Schippers A."/>
        </authorList>
    </citation>
    <scope>NUCLEOTIDE SEQUENCE [LARGE SCALE GENOMIC DNA]</scope>
    <source>
        <strain evidence="2 3">DSM 109850</strain>
    </source>
</reference>
<evidence type="ECO:0000256" key="1">
    <source>
        <dbReference type="SAM" id="MobiDB-lite"/>
    </source>
</evidence>
<evidence type="ECO:0000313" key="2">
    <source>
        <dbReference type="EMBL" id="NMP20773.1"/>
    </source>
</evidence>
<feature type="region of interest" description="Disordered" evidence="1">
    <location>
        <begin position="102"/>
        <end position="129"/>
    </location>
</feature>
<dbReference type="Proteomes" id="UP000533476">
    <property type="component" value="Unassembled WGS sequence"/>
</dbReference>
<dbReference type="AlphaFoldDB" id="A0A7Y0L0H1"/>
<keyword evidence="3" id="KW-1185">Reference proteome</keyword>
<accession>A0A7Y0L0H1</accession>
<name>A0A7Y0L0H1_9FIRM</name>
<evidence type="ECO:0000313" key="3">
    <source>
        <dbReference type="Proteomes" id="UP000533476"/>
    </source>
</evidence>